<dbReference type="EMBL" id="UINC01012674">
    <property type="protein sequence ID" value="SVA55221.1"/>
    <property type="molecule type" value="Genomic_DNA"/>
</dbReference>
<proteinExistence type="predicted"/>
<reference evidence="1" key="1">
    <citation type="submission" date="2018-05" db="EMBL/GenBank/DDBJ databases">
        <authorList>
            <person name="Lanie J.A."/>
            <person name="Ng W.-L."/>
            <person name="Kazmierczak K.M."/>
            <person name="Andrzejewski T.M."/>
            <person name="Davidsen T.M."/>
            <person name="Wayne K.J."/>
            <person name="Tettelin H."/>
            <person name="Glass J.I."/>
            <person name="Rusch D."/>
            <person name="Podicherti R."/>
            <person name="Tsui H.-C.T."/>
            <person name="Winkler M.E."/>
        </authorList>
    </citation>
    <scope>NUCLEOTIDE SEQUENCE</scope>
</reference>
<sequence length="42" mass="5169">MIQFFAVRKWFQFTQGLTKMFFYAHPVPDTGPFLQKFHFIRN</sequence>
<gene>
    <name evidence="1" type="ORF">METZ01_LOCUS108075</name>
</gene>
<dbReference type="AlphaFoldDB" id="A0A381WSE0"/>
<protein>
    <submittedName>
        <fullName evidence="1">Uncharacterized protein</fullName>
    </submittedName>
</protein>
<organism evidence="1">
    <name type="scientific">marine metagenome</name>
    <dbReference type="NCBI Taxonomy" id="408172"/>
    <lineage>
        <taxon>unclassified sequences</taxon>
        <taxon>metagenomes</taxon>
        <taxon>ecological metagenomes</taxon>
    </lineage>
</organism>
<evidence type="ECO:0000313" key="1">
    <source>
        <dbReference type="EMBL" id="SVA55221.1"/>
    </source>
</evidence>
<accession>A0A381WSE0</accession>
<name>A0A381WSE0_9ZZZZ</name>